<dbReference type="EMBL" id="CM029047">
    <property type="protein sequence ID" value="KAG2582006.1"/>
    <property type="molecule type" value="Genomic_DNA"/>
</dbReference>
<evidence type="ECO:0000313" key="2">
    <source>
        <dbReference type="EMBL" id="KAG2582006.1"/>
    </source>
</evidence>
<name>A0A8T0R9S6_PANVG</name>
<proteinExistence type="predicted"/>
<keyword evidence="3" id="KW-1185">Reference proteome</keyword>
<accession>A0A8T0R9S6</accession>
<dbReference type="Proteomes" id="UP000823388">
    <property type="component" value="Chromosome 6K"/>
</dbReference>
<evidence type="ECO:0000256" key="1">
    <source>
        <dbReference type="SAM" id="MobiDB-lite"/>
    </source>
</evidence>
<feature type="non-terminal residue" evidence="2">
    <location>
        <position position="1"/>
    </location>
</feature>
<dbReference type="AlphaFoldDB" id="A0A8T0R9S6"/>
<feature type="region of interest" description="Disordered" evidence="1">
    <location>
        <begin position="1"/>
        <end position="64"/>
    </location>
</feature>
<protein>
    <submittedName>
        <fullName evidence="2">Uncharacterized protein</fullName>
    </submittedName>
</protein>
<reference evidence="2" key="1">
    <citation type="submission" date="2020-05" db="EMBL/GenBank/DDBJ databases">
        <title>WGS assembly of Panicum virgatum.</title>
        <authorList>
            <person name="Lovell J.T."/>
            <person name="Jenkins J."/>
            <person name="Shu S."/>
            <person name="Juenger T.E."/>
            <person name="Schmutz J."/>
        </authorList>
    </citation>
    <scope>NUCLEOTIDE SEQUENCE</scope>
    <source>
        <strain evidence="2">AP13</strain>
    </source>
</reference>
<comment type="caution">
    <text evidence="2">The sequence shown here is derived from an EMBL/GenBank/DDBJ whole genome shotgun (WGS) entry which is preliminary data.</text>
</comment>
<evidence type="ECO:0000313" key="3">
    <source>
        <dbReference type="Proteomes" id="UP000823388"/>
    </source>
</evidence>
<organism evidence="2 3">
    <name type="scientific">Panicum virgatum</name>
    <name type="common">Blackwell switchgrass</name>
    <dbReference type="NCBI Taxonomy" id="38727"/>
    <lineage>
        <taxon>Eukaryota</taxon>
        <taxon>Viridiplantae</taxon>
        <taxon>Streptophyta</taxon>
        <taxon>Embryophyta</taxon>
        <taxon>Tracheophyta</taxon>
        <taxon>Spermatophyta</taxon>
        <taxon>Magnoliopsida</taxon>
        <taxon>Liliopsida</taxon>
        <taxon>Poales</taxon>
        <taxon>Poaceae</taxon>
        <taxon>PACMAD clade</taxon>
        <taxon>Panicoideae</taxon>
        <taxon>Panicodae</taxon>
        <taxon>Paniceae</taxon>
        <taxon>Panicinae</taxon>
        <taxon>Panicum</taxon>
        <taxon>Panicum sect. Hiantes</taxon>
    </lineage>
</organism>
<feature type="non-terminal residue" evidence="2">
    <location>
        <position position="98"/>
    </location>
</feature>
<sequence>RPRWPYRTGTVGRASIHASPSHEAGLRDLSASTPQRPHPSPPVHTPGSLAKPPPPPPPRRFADGIGLVRPCILAAPRLAPARKTPDLAATTHDSLSAS</sequence>
<gene>
    <name evidence="2" type="ORF">PVAP13_6KG050535</name>
</gene>
<feature type="region of interest" description="Disordered" evidence="1">
    <location>
        <begin position="76"/>
        <end position="98"/>
    </location>
</feature>